<protein>
    <submittedName>
        <fullName evidence="2">Uncharacterized protein</fullName>
    </submittedName>
</protein>
<reference evidence="2" key="1">
    <citation type="journal article" date="2020" name="Stud. Mycol.">
        <title>101 Dothideomycetes genomes: a test case for predicting lifestyles and emergence of pathogens.</title>
        <authorList>
            <person name="Haridas S."/>
            <person name="Albert R."/>
            <person name="Binder M."/>
            <person name="Bloem J."/>
            <person name="Labutti K."/>
            <person name="Salamov A."/>
            <person name="Andreopoulos B."/>
            <person name="Baker S."/>
            <person name="Barry K."/>
            <person name="Bills G."/>
            <person name="Bluhm B."/>
            <person name="Cannon C."/>
            <person name="Castanera R."/>
            <person name="Culley D."/>
            <person name="Daum C."/>
            <person name="Ezra D."/>
            <person name="Gonzalez J."/>
            <person name="Henrissat B."/>
            <person name="Kuo A."/>
            <person name="Liang C."/>
            <person name="Lipzen A."/>
            <person name="Lutzoni F."/>
            <person name="Magnuson J."/>
            <person name="Mondo S."/>
            <person name="Nolan M."/>
            <person name="Ohm R."/>
            <person name="Pangilinan J."/>
            <person name="Park H.-J."/>
            <person name="Ramirez L."/>
            <person name="Alfaro M."/>
            <person name="Sun H."/>
            <person name="Tritt A."/>
            <person name="Yoshinaga Y."/>
            <person name="Zwiers L.-H."/>
            <person name="Turgeon B."/>
            <person name="Goodwin S."/>
            <person name="Spatafora J."/>
            <person name="Crous P."/>
            <person name="Grigoriev I."/>
        </authorList>
    </citation>
    <scope>NUCLEOTIDE SEQUENCE</scope>
    <source>
        <strain evidence="2">CBS 473.64</strain>
    </source>
</reference>
<gene>
    <name evidence="2" type="ORF">P280DRAFT_121062</name>
</gene>
<sequence>MAQQLGDDSPRTLNARPPDEAHCPLSSAAPAHSHPLTDCGSGASRGRSFSTRDVLARNVRLHSASLLAAGRRSSRCANANRFHSSHCTMTSSNSLSTAQLIRENFRTRRRLLLHHHSSHTPIFLPAFHPMRTPAQDEAGARYFGSGWVLGRHANDGKDLHQAFAQSVPSLGRITDRVGALLFHARFLQPS</sequence>
<evidence type="ECO:0000313" key="3">
    <source>
        <dbReference type="Proteomes" id="UP000799753"/>
    </source>
</evidence>
<evidence type="ECO:0000313" key="2">
    <source>
        <dbReference type="EMBL" id="KAF2645478.1"/>
    </source>
</evidence>
<organism evidence="2 3">
    <name type="scientific">Massarina eburnea CBS 473.64</name>
    <dbReference type="NCBI Taxonomy" id="1395130"/>
    <lineage>
        <taxon>Eukaryota</taxon>
        <taxon>Fungi</taxon>
        <taxon>Dikarya</taxon>
        <taxon>Ascomycota</taxon>
        <taxon>Pezizomycotina</taxon>
        <taxon>Dothideomycetes</taxon>
        <taxon>Pleosporomycetidae</taxon>
        <taxon>Pleosporales</taxon>
        <taxon>Massarineae</taxon>
        <taxon>Massarinaceae</taxon>
        <taxon>Massarina</taxon>
    </lineage>
</organism>
<dbReference type="AlphaFoldDB" id="A0A6A6SGA5"/>
<proteinExistence type="predicted"/>
<keyword evidence="3" id="KW-1185">Reference proteome</keyword>
<name>A0A6A6SGA5_9PLEO</name>
<dbReference type="Proteomes" id="UP000799753">
    <property type="component" value="Unassembled WGS sequence"/>
</dbReference>
<accession>A0A6A6SGA5</accession>
<dbReference type="EMBL" id="MU006777">
    <property type="protein sequence ID" value="KAF2645478.1"/>
    <property type="molecule type" value="Genomic_DNA"/>
</dbReference>
<feature type="region of interest" description="Disordered" evidence="1">
    <location>
        <begin position="1"/>
        <end position="44"/>
    </location>
</feature>
<evidence type="ECO:0000256" key="1">
    <source>
        <dbReference type="SAM" id="MobiDB-lite"/>
    </source>
</evidence>